<keyword evidence="2" id="KW-1185">Reference proteome</keyword>
<comment type="caution">
    <text evidence="1">The sequence shown here is derived from an EMBL/GenBank/DDBJ whole genome shotgun (WGS) entry which is preliminary data.</text>
</comment>
<protein>
    <submittedName>
        <fullName evidence="1">Uncharacterized protein</fullName>
    </submittedName>
</protein>
<reference evidence="1" key="1">
    <citation type="submission" date="2020-07" db="EMBL/GenBank/DDBJ databases">
        <title>Multicomponent nature underlies the extraordinary mechanical properties of spider dragline silk.</title>
        <authorList>
            <person name="Kono N."/>
            <person name="Nakamura H."/>
            <person name="Mori M."/>
            <person name="Yoshida Y."/>
            <person name="Ohtoshi R."/>
            <person name="Malay A.D."/>
            <person name="Moran D.A.P."/>
            <person name="Tomita M."/>
            <person name="Numata K."/>
            <person name="Arakawa K."/>
        </authorList>
    </citation>
    <scope>NUCLEOTIDE SEQUENCE</scope>
</reference>
<name>A0A8X6HRX0_TRICU</name>
<evidence type="ECO:0000313" key="2">
    <source>
        <dbReference type="Proteomes" id="UP000887116"/>
    </source>
</evidence>
<evidence type="ECO:0000313" key="1">
    <source>
        <dbReference type="EMBL" id="GFR28488.1"/>
    </source>
</evidence>
<dbReference type="Proteomes" id="UP000887116">
    <property type="component" value="Unassembled WGS sequence"/>
</dbReference>
<dbReference type="AlphaFoldDB" id="A0A8X6HRX0"/>
<proteinExistence type="predicted"/>
<gene>
    <name evidence="1" type="ORF">TNCT_633501</name>
</gene>
<sequence>MGEGKVFSQHELCIYLGGRDPRFLLSKPRFHQKPRKQKIRGCSKNSFCLSLVRVTVSSVSVDTRIAKKNKLQGVFLNRSFLSSAESGAAHM</sequence>
<organism evidence="1 2">
    <name type="scientific">Trichonephila clavata</name>
    <name type="common">Joro spider</name>
    <name type="synonym">Nephila clavata</name>
    <dbReference type="NCBI Taxonomy" id="2740835"/>
    <lineage>
        <taxon>Eukaryota</taxon>
        <taxon>Metazoa</taxon>
        <taxon>Ecdysozoa</taxon>
        <taxon>Arthropoda</taxon>
        <taxon>Chelicerata</taxon>
        <taxon>Arachnida</taxon>
        <taxon>Araneae</taxon>
        <taxon>Araneomorphae</taxon>
        <taxon>Entelegynae</taxon>
        <taxon>Araneoidea</taxon>
        <taxon>Nephilidae</taxon>
        <taxon>Trichonephila</taxon>
    </lineage>
</organism>
<accession>A0A8X6HRX0</accession>
<dbReference type="EMBL" id="BMAO01028962">
    <property type="protein sequence ID" value="GFR28488.1"/>
    <property type="molecule type" value="Genomic_DNA"/>
</dbReference>